<sequence length="81" mass="9261">EEQYSYEDIQNCMKKVIPLDLKQTIQVDRELVIRAYYAGHVCSHTYVSLASSNILKLLFKVVNCSLCLLILRELSVHVCAS</sequence>
<dbReference type="AlphaFoldDB" id="A0A453KSG0"/>
<reference evidence="1" key="4">
    <citation type="submission" date="2019-03" db="UniProtKB">
        <authorList>
            <consortium name="EnsemblPlants"/>
        </authorList>
    </citation>
    <scope>IDENTIFICATION</scope>
</reference>
<dbReference type="GO" id="GO:0004521">
    <property type="term" value="F:RNA endonuclease activity"/>
    <property type="evidence" value="ECO:0007669"/>
    <property type="project" value="TreeGrafter"/>
</dbReference>
<dbReference type="PANTHER" id="PTHR11203:SF37">
    <property type="entry name" value="INTEGRATOR COMPLEX SUBUNIT 11"/>
    <property type="match status" value="1"/>
</dbReference>
<dbReference type="Gene3D" id="3.60.15.10">
    <property type="entry name" value="Ribonuclease Z/Hydroxyacylglutathione hydrolase-like"/>
    <property type="match status" value="1"/>
</dbReference>
<dbReference type="Gramene" id="AET5Gv20498700.11">
    <property type="protein sequence ID" value="AET5Gv20498700.11"/>
    <property type="gene ID" value="AET5Gv20498700"/>
</dbReference>
<evidence type="ECO:0000313" key="1">
    <source>
        <dbReference type="EnsemblPlants" id="AET5Gv20498700.11"/>
    </source>
</evidence>
<dbReference type="InterPro" id="IPR036866">
    <property type="entry name" value="RibonucZ/Hydroxyglut_hydro"/>
</dbReference>
<keyword evidence="2" id="KW-1185">Reference proteome</keyword>
<dbReference type="EnsemblPlants" id="AET5Gv20498700.11">
    <property type="protein sequence ID" value="AET5Gv20498700.11"/>
    <property type="gene ID" value="AET5Gv20498700"/>
</dbReference>
<organism evidence="1 2">
    <name type="scientific">Aegilops tauschii subsp. strangulata</name>
    <name type="common">Goatgrass</name>
    <dbReference type="NCBI Taxonomy" id="200361"/>
    <lineage>
        <taxon>Eukaryota</taxon>
        <taxon>Viridiplantae</taxon>
        <taxon>Streptophyta</taxon>
        <taxon>Embryophyta</taxon>
        <taxon>Tracheophyta</taxon>
        <taxon>Spermatophyta</taxon>
        <taxon>Magnoliopsida</taxon>
        <taxon>Liliopsida</taxon>
        <taxon>Poales</taxon>
        <taxon>Poaceae</taxon>
        <taxon>BOP clade</taxon>
        <taxon>Pooideae</taxon>
        <taxon>Triticodae</taxon>
        <taxon>Triticeae</taxon>
        <taxon>Triticinae</taxon>
        <taxon>Aegilops</taxon>
    </lineage>
</organism>
<reference evidence="1" key="3">
    <citation type="journal article" date="2017" name="Nature">
        <title>Genome sequence of the progenitor of the wheat D genome Aegilops tauschii.</title>
        <authorList>
            <person name="Luo M.C."/>
            <person name="Gu Y.Q."/>
            <person name="Puiu D."/>
            <person name="Wang H."/>
            <person name="Twardziok S.O."/>
            <person name="Deal K.R."/>
            <person name="Huo N."/>
            <person name="Zhu T."/>
            <person name="Wang L."/>
            <person name="Wang Y."/>
            <person name="McGuire P.E."/>
            <person name="Liu S."/>
            <person name="Long H."/>
            <person name="Ramasamy R.K."/>
            <person name="Rodriguez J.C."/>
            <person name="Van S.L."/>
            <person name="Yuan L."/>
            <person name="Wang Z."/>
            <person name="Xia Z."/>
            <person name="Xiao L."/>
            <person name="Anderson O.D."/>
            <person name="Ouyang S."/>
            <person name="Liang Y."/>
            <person name="Zimin A.V."/>
            <person name="Pertea G."/>
            <person name="Qi P."/>
            <person name="Bennetzen J.L."/>
            <person name="Dai X."/>
            <person name="Dawson M.W."/>
            <person name="Muller H.G."/>
            <person name="Kugler K."/>
            <person name="Rivarola-Duarte L."/>
            <person name="Spannagl M."/>
            <person name="Mayer K.F.X."/>
            <person name="Lu F.H."/>
            <person name="Bevan M.W."/>
            <person name="Leroy P."/>
            <person name="Li P."/>
            <person name="You F.M."/>
            <person name="Sun Q."/>
            <person name="Liu Z."/>
            <person name="Lyons E."/>
            <person name="Wicker T."/>
            <person name="Salzberg S.L."/>
            <person name="Devos K.M."/>
            <person name="Dvorak J."/>
        </authorList>
    </citation>
    <scope>NUCLEOTIDE SEQUENCE [LARGE SCALE GENOMIC DNA]</scope>
    <source>
        <strain evidence="1">cv. AL8/78</strain>
    </source>
</reference>
<reference evidence="1" key="5">
    <citation type="journal article" date="2021" name="G3 (Bethesda)">
        <title>Aegilops tauschii genome assembly Aet v5.0 features greater sequence contiguity and improved annotation.</title>
        <authorList>
            <person name="Wang L."/>
            <person name="Zhu T."/>
            <person name="Rodriguez J.C."/>
            <person name="Deal K.R."/>
            <person name="Dubcovsky J."/>
            <person name="McGuire P.E."/>
            <person name="Lux T."/>
            <person name="Spannagl M."/>
            <person name="Mayer K.F.X."/>
            <person name="Baldrich P."/>
            <person name="Meyers B.C."/>
            <person name="Huo N."/>
            <person name="Gu Y.Q."/>
            <person name="Zhou H."/>
            <person name="Devos K.M."/>
            <person name="Bennetzen J.L."/>
            <person name="Unver T."/>
            <person name="Budak H."/>
            <person name="Gulick P.J."/>
            <person name="Galiba G."/>
            <person name="Kalapos B."/>
            <person name="Nelson D.R."/>
            <person name="Li P."/>
            <person name="You F.M."/>
            <person name="Luo M.C."/>
            <person name="Dvorak J."/>
        </authorList>
    </citation>
    <scope>NUCLEOTIDE SEQUENCE [LARGE SCALE GENOMIC DNA]</scope>
    <source>
        <strain evidence="1">cv. AL8/78</strain>
    </source>
</reference>
<reference evidence="2" key="1">
    <citation type="journal article" date="2014" name="Science">
        <title>Ancient hybridizations among the ancestral genomes of bread wheat.</title>
        <authorList>
            <consortium name="International Wheat Genome Sequencing Consortium,"/>
            <person name="Marcussen T."/>
            <person name="Sandve S.R."/>
            <person name="Heier L."/>
            <person name="Spannagl M."/>
            <person name="Pfeifer M."/>
            <person name="Jakobsen K.S."/>
            <person name="Wulff B.B."/>
            <person name="Steuernagel B."/>
            <person name="Mayer K.F."/>
            <person name="Olsen O.A."/>
        </authorList>
    </citation>
    <scope>NUCLEOTIDE SEQUENCE [LARGE SCALE GENOMIC DNA]</scope>
    <source>
        <strain evidence="2">cv. AL8/78</strain>
    </source>
</reference>
<dbReference type="GO" id="GO:0005634">
    <property type="term" value="C:nucleus"/>
    <property type="evidence" value="ECO:0007669"/>
    <property type="project" value="TreeGrafter"/>
</dbReference>
<reference evidence="2" key="2">
    <citation type="journal article" date="2017" name="Nat. Plants">
        <title>The Aegilops tauschii genome reveals multiple impacts of transposons.</title>
        <authorList>
            <person name="Zhao G."/>
            <person name="Zou C."/>
            <person name="Li K."/>
            <person name="Wang K."/>
            <person name="Li T."/>
            <person name="Gao L."/>
            <person name="Zhang X."/>
            <person name="Wang H."/>
            <person name="Yang Z."/>
            <person name="Liu X."/>
            <person name="Jiang W."/>
            <person name="Mao L."/>
            <person name="Kong X."/>
            <person name="Jiao Y."/>
            <person name="Jia J."/>
        </authorList>
    </citation>
    <scope>NUCLEOTIDE SEQUENCE [LARGE SCALE GENOMIC DNA]</scope>
    <source>
        <strain evidence="2">cv. AL8/78</strain>
    </source>
</reference>
<dbReference type="GO" id="GO:0016180">
    <property type="term" value="P:snRNA processing"/>
    <property type="evidence" value="ECO:0007669"/>
    <property type="project" value="TreeGrafter"/>
</dbReference>
<dbReference type="SUPFAM" id="SSF56281">
    <property type="entry name" value="Metallo-hydrolase/oxidoreductase"/>
    <property type="match status" value="1"/>
</dbReference>
<dbReference type="InterPro" id="IPR050698">
    <property type="entry name" value="MBL"/>
</dbReference>
<protein>
    <submittedName>
        <fullName evidence="1">Uncharacterized protein</fullName>
    </submittedName>
</protein>
<dbReference type="Proteomes" id="UP000015105">
    <property type="component" value="Chromosome 5D"/>
</dbReference>
<evidence type="ECO:0000313" key="2">
    <source>
        <dbReference type="Proteomes" id="UP000015105"/>
    </source>
</evidence>
<dbReference type="PANTHER" id="PTHR11203">
    <property type="entry name" value="CLEAVAGE AND POLYADENYLATION SPECIFICITY FACTOR FAMILY MEMBER"/>
    <property type="match status" value="1"/>
</dbReference>
<proteinExistence type="predicted"/>
<accession>A0A453KSG0</accession>
<name>A0A453KSG0_AEGTS</name>